<evidence type="ECO:0000313" key="3">
    <source>
        <dbReference type="EMBL" id="REF87386.1"/>
    </source>
</evidence>
<dbReference type="AlphaFoldDB" id="A0A3D9Z7X9"/>
<reference evidence="3 4" key="1">
    <citation type="submission" date="2018-08" db="EMBL/GenBank/DDBJ databases">
        <title>Genomic Encyclopedia of Type Strains, Phase IV (KMG-IV): sequencing the most valuable type-strain genomes for metagenomic binning, comparative biology and taxonomic classification.</title>
        <authorList>
            <person name="Goeker M."/>
        </authorList>
    </citation>
    <scope>NUCLEOTIDE SEQUENCE [LARGE SCALE GENOMIC DNA]</scope>
    <source>
        <strain evidence="3 4">BW863</strain>
    </source>
</reference>
<evidence type="ECO:0000259" key="2">
    <source>
        <dbReference type="Pfam" id="PF09084"/>
    </source>
</evidence>
<organism evidence="3 4">
    <name type="scientific">Methylovirgula ligni</name>
    <dbReference type="NCBI Taxonomy" id="569860"/>
    <lineage>
        <taxon>Bacteria</taxon>
        <taxon>Pseudomonadati</taxon>
        <taxon>Pseudomonadota</taxon>
        <taxon>Alphaproteobacteria</taxon>
        <taxon>Hyphomicrobiales</taxon>
        <taxon>Beijerinckiaceae</taxon>
        <taxon>Methylovirgula</taxon>
    </lineage>
</organism>
<dbReference type="OrthoDB" id="5372616at2"/>
<feature type="domain" description="SsuA/THI5-like" evidence="2">
    <location>
        <begin position="34"/>
        <end position="234"/>
    </location>
</feature>
<evidence type="ECO:0000313" key="4">
    <source>
        <dbReference type="Proteomes" id="UP000256900"/>
    </source>
</evidence>
<dbReference type="Proteomes" id="UP000256900">
    <property type="component" value="Unassembled WGS sequence"/>
</dbReference>
<dbReference type="InterPro" id="IPR027939">
    <property type="entry name" value="NMT1/THI5"/>
</dbReference>
<dbReference type="EMBL" id="QUMO01000002">
    <property type="protein sequence ID" value="REF87386.1"/>
    <property type="molecule type" value="Genomic_DNA"/>
</dbReference>
<name>A0A3D9Z7X9_9HYPH</name>
<feature type="chain" id="PRO_5017777004" evidence="1">
    <location>
        <begin position="21"/>
        <end position="330"/>
    </location>
</feature>
<proteinExistence type="predicted"/>
<evidence type="ECO:0000256" key="1">
    <source>
        <dbReference type="SAM" id="SignalP"/>
    </source>
</evidence>
<dbReference type="GO" id="GO:0009228">
    <property type="term" value="P:thiamine biosynthetic process"/>
    <property type="evidence" value="ECO:0007669"/>
    <property type="project" value="InterPro"/>
</dbReference>
<keyword evidence="1" id="KW-0732">Signal</keyword>
<keyword evidence="4" id="KW-1185">Reference proteome</keyword>
<dbReference type="PANTHER" id="PTHR31528:SF3">
    <property type="entry name" value="THIAMINE BIOSYNTHESIS PROTEIN HI_0357-RELATED"/>
    <property type="match status" value="1"/>
</dbReference>
<dbReference type="Gene3D" id="3.40.190.10">
    <property type="entry name" value="Periplasmic binding protein-like II"/>
    <property type="match status" value="2"/>
</dbReference>
<protein>
    <submittedName>
        <fullName evidence="3">NitT/TauT family transport system substrate-binding protein</fullName>
    </submittedName>
</protein>
<gene>
    <name evidence="3" type="ORF">DES32_1007</name>
</gene>
<comment type="caution">
    <text evidence="3">The sequence shown here is derived from an EMBL/GenBank/DDBJ whole genome shotgun (WGS) entry which is preliminary data.</text>
</comment>
<dbReference type="PANTHER" id="PTHR31528">
    <property type="entry name" value="4-AMINO-5-HYDROXYMETHYL-2-METHYLPYRIMIDINE PHOSPHATE SYNTHASE THI11-RELATED"/>
    <property type="match status" value="1"/>
</dbReference>
<accession>A0A3D9Z7X9</accession>
<sequence length="330" mass="36521">MMRFLTALCAFLALIVPARALDKVSFGTNWRAEAEHGGFYQALADGTYAKYGLDVTILQGGPQINNRLLLAAGRIDFDMGANMIQAFDSVAQNVPIVAVASMFQKDPFILMSHPNAGYDHFTDLPRATAFVGNDAFVTVYQWLKQTYGFSEDKVKIYTFNSAPFIADKNSIQQGYVTSEPYAIAHQAGFKPNVFLAADFGYQSYSTTIETRRDLIDKNPDLVRRFVEASIIGWYHYLYGDNAKANALIRADNPDITEDQLAYSIAALRKYGIADSGDALKLGIGAMTDARMKAFFAQMVAAKLFKPDLDYKRAYTLAFVDHGVGVGLRPK</sequence>
<feature type="signal peptide" evidence="1">
    <location>
        <begin position="1"/>
        <end position="20"/>
    </location>
</feature>
<dbReference type="InterPro" id="IPR015168">
    <property type="entry name" value="SsuA/THI5"/>
</dbReference>
<dbReference type="Pfam" id="PF09084">
    <property type="entry name" value="NMT1"/>
    <property type="match status" value="1"/>
</dbReference>
<dbReference type="SUPFAM" id="SSF53850">
    <property type="entry name" value="Periplasmic binding protein-like II"/>
    <property type="match status" value="1"/>
</dbReference>